<dbReference type="EMBL" id="CP006773">
    <property type="protein sequence ID" value="AHD03125.1"/>
    <property type="molecule type" value="Genomic_DNA"/>
</dbReference>
<protein>
    <submittedName>
        <fullName evidence="1">Uncharacterized protein</fullName>
    </submittedName>
</protein>
<dbReference type="KEGG" id="lmd:METH_12835"/>
<gene>
    <name evidence="1" type="ORF">METH_12835</name>
</gene>
<evidence type="ECO:0000313" key="2">
    <source>
        <dbReference type="Proteomes" id="UP000018780"/>
    </source>
</evidence>
<proteinExistence type="predicted"/>
<keyword evidence="2" id="KW-1185">Reference proteome</keyword>
<dbReference type="HOGENOM" id="CLU_2752918_0_0_5"/>
<dbReference type="AlphaFoldDB" id="V9W0G1"/>
<dbReference type="PATRIC" id="fig|999552.6.peg.2562"/>
<evidence type="ECO:0000313" key="1">
    <source>
        <dbReference type="EMBL" id="AHD03125.1"/>
    </source>
</evidence>
<sequence>MLEAARGGDEVVREELAEDIAQRQGDPMLYRAVIQPDAAPPAHTLADAFDLYGREKIDKSQCNGPSAEYP</sequence>
<accession>V9W0G1</accession>
<organism evidence="1 2">
    <name type="scientific">Leisingera methylohalidivorans DSM 14336</name>
    <dbReference type="NCBI Taxonomy" id="999552"/>
    <lineage>
        <taxon>Bacteria</taxon>
        <taxon>Pseudomonadati</taxon>
        <taxon>Pseudomonadota</taxon>
        <taxon>Alphaproteobacteria</taxon>
        <taxon>Rhodobacterales</taxon>
        <taxon>Roseobacteraceae</taxon>
        <taxon>Leisingera</taxon>
    </lineage>
</organism>
<dbReference type="Proteomes" id="UP000018780">
    <property type="component" value="Chromosome"/>
</dbReference>
<reference evidence="1 2" key="1">
    <citation type="submission" date="2013-09" db="EMBL/GenBank/DDBJ databases">
        <authorList>
            <consortium name="DOE Joint Genome Institute"/>
            <person name="Klenk H.-P."/>
            <person name="Huntemann M."/>
            <person name="Han J."/>
            <person name="Chen A."/>
            <person name="Kyrpides N."/>
            <person name="Mavromatis K."/>
            <person name="Markowitz V."/>
            <person name="Palaniappan K."/>
            <person name="Ivanova N."/>
            <person name="Schaumberg A."/>
            <person name="Pati A."/>
            <person name="Liolios K."/>
            <person name="Nordberg H.P."/>
            <person name="Cantor M.N."/>
            <person name="Hua S.X."/>
            <person name="Woyke T."/>
        </authorList>
    </citation>
    <scope>NUCLEOTIDE SEQUENCE [LARGE SCALE GENOMIC DNA]</scope>
    <source>
        <strain evidence="1 2">DSM 14336</strain>
    </source>
</reference>
<name>V9W0G1_9RHOB</name>